<dbReference type="Proteomes" id="UP000000844">
    <property type="component" value="Chromosome"/>
</dbReference>
<evidence type="ECO:0008006" key="4">
    <source>
        <dbReference type="Google" id="ProtNLM"/>
    </source>
</evidence>
<dbReference type="EMBL" id="CP001778">
    <property type="protein sequence ID" value="ADD45547.1"/>
    <property type="molecule type" value="Genomic_DNA"/>
</dbReference>
<dbReference type="HOGENOM" id="CLU_124443_1_0_11"/>
<sequence>MHLTTADVDYSLQRRRLLRDVQSGRVDVAEVCDASPYLVSASKFHGEETSQRCPICRREYLWLVHYIFGDELRSSAGQARGRAELAMLARSVRHFDVYVVEVCRGCGWNHLINRFALGRDNPTPEPAASVTSPASPGEVGHTSRDMSRPIRTDT</sequence>
<organism evidence="2 3">
    <name type="scientific">Stackebrandtia nassauensis (strain DSM 44728 / CIP 108903 / NRRL B-16338 / NBRC 102104 / LLR-40K-21)</name>
    <dbReference type="NCBI Taxonomy" id="446470"/>
    <lineage>
        <taxon>Bacteria</taxon>
        <taxon>Bacillati</taxon>
        <taxon>Actinomycetota</taxon>
        <taxon>Actinomycetes</taxon>
        <taxon>Glycomycetales</taxon>
        <taxon>Glycomycetaceae</taxon>
        <taxon>Stackebrandtia</taxon>
    </lineage>
</organism>
<dbReference type="eggNOG" id="ENOG5032SMG">
    <property type="taxonomic scope" value="Bacteria"/>
</dbReference>
<accession>D3Q018</accession>
<evidence type="ECO:0000313" key="3">
    <source>
        <dbReference type="Proteomes" id="UP000000844"/>
    </source>
</evidence>
<gene>
    <name evidence="2" type="ordered locus">Snas_5919</name>
</gene>
<reference evidence="2 3" key="1">
    <citation type="journal article" date="2009" name="Stand. Genomic Sci.">
        <title>Complete genome sequence of Stackebrandtia nassauensis type strain (LLR-40K-21).</title>
        <authorList>
            <person name="Munk C."/>
            <person name="Lapidus A."/>
            <person name="Copeland A."/>
            <person name="Jando M."/>
            <person name="Mayilraj S."/>
            <person name="Glavina Del Rio T."/>
            <person name="Nolan M."/>
            <person name="Chen F."/>
            <person name="Lucas S."/>
            <person name="Tice H."/>
            <person name="Cheng J.F."/>
            <person name="Han C."/>
            <person name="Detter J.C."/>
            <person name="Bruce D."/>
            <person name="Goodwin L."/>
            <person name="Chain P."/>
            <person name="Pitluck S."/>
            <person name="Goker M."/>
            <person name="Ovchinikova G."/>
            <person name="Pati A."/>
            <person name="Ivanova N."/>
            <person name="Mavromatis K."/>
            <person name="Chen A."/>
            <person name="Palaniappan K."/>
            <person name="Land M."/>
            <person name="Hauser L."/>
            <person name="Chang Y.J."/>
            <person name="Jeffries C.D."/>
            <person name="Bristow J."/>
            <person name="Eisen J.A."/>
            <person name="Markowitz V."/>
            <person name="Hugenholtz P."/>
            <person name="Kyrpides N.C."/>
            <person name="Klenk H.P."/>
        </authorList>
    </citation>
    <scope>NUCLEOTIDE SEQUENCE [LARGE SCALE GENOMIC DNA]</scope>
    <source>
        <strain evidence="3">DSM 44728 / CIP 108903 / NRRL B-16338 / NBRC 102104 / LLR-40K-21</strain>
    </source>
</reference>
<feature type="compositionally biased region" description="Basic and acidic residues" evidence="1">
    <location>
        <begin position="141"/>
        <end position="154"/>
    </location>
</feature>
<evidence type="ECO:0000256" key="1">
    <source>
        <dbReference type="SAM" id="MobiDB-lite"/>
    </source>
</evidence>
<proteinExistence type="predicted"/>
<dbReference type="STRING" id="446470.Snas_5919"/>
<dbReference type="Pfam" id="PF17249">
    <property type="entry name" value="DUF5318"/>
    <property type="match status" value="1"/>
</dbReference>
<evidence type="ECO:0000313" key="2">
    <source>
        <dbReference type="EMBL" id="ADD45547.1"/>
    </source>
</evidence>
<feature type="region of interest" description="Disordered" evidence="1">
    <location>
        <begin position="123"/>
        <end position="154"/>
    </location>
</feature>
<dbReference type="AlphaFoldDB" id="D3Q018"/>
<name>D3Q018_STANL</name>
<dbReference type="InterPro" id="IPR035169">
    <property type="entry name" value="DUF5318"/>
</dbReference>
<protein>
    <recommendedName>
        <fullName evidence="4">DUF5318 domain-containing protein</fullName>
    </recommendedName>
</protein>
<keyword evidence="3" id="KW-1185">Reference proteome</keyword>
<dbReference type="KEGG" id="sna:Snas_5919"/>
<dbReference type="RefSeq" id="WP_013021118.1">
    <property type="nucleotide sequence ID" value="NC_013947.1"/>
</dbReference>